<protein>
    <submittedName>
        <fullName evidence="1">Baseplate protein</fullName>
    </submittedName>
</protein>
<evidence type="ECO:0000313" key="2">
    <source>
        <dbReference type="Proteomes" id="UP001156951"/>
    </source>
</evidence>
<evidence type="ECO:0000313" key="1">
    <source>
        <dbReference type="EMBL" id="UVF62230.1"/>
    </source>
</evidence>
<name>A0A976YEV0_9CAUD</name>
<accession>A0A976YEV0</accession>
<sequence length="551" mass="61665">MVTFPSGFLGGGLRPKILIKNSAGTLQYTFDSDAGGTQDFVLEGWSLSGGVNSNWGGFAFMIFDPSQNLVDLTDVRRKSKLKHRLIVEVYMKKDSGSYNLWFRGYIEDTTMITVTSVFSRQRVFAIGHGRDMADRQTDKKIYQAKDTDGLTLLTSDTTTRTSEIIKDLIEDTDHLSHKGLSNLGWTVNGVETVDIKLPDFQKFNSSIAQAIEELANISACYYGVDPTGDFFFRKREGSFSGFLVTNSFNSVVAKNWDSGKILYLKRFPSEYNDSILDSGYSIYHAFPVIRHTIDYENTSSNATINLSTLHNSFPITPTTDTISKIALYLTKTGTITKDMIVNIIGTDGSSTPEQLDLRKRVVVSGGRIQRELSSGKYFEISMDNLPVTPLQKIWVNIEKYPDTVNYISIDYQTGTGNYYDSPDNSAWTTRTGNAKIRSYWGKSVRLIGENTVAKKSFGVRETVVPMNDYPDKETALKALGGYMETKGKSRRQYTNIITSVPEDLFDLGKTIRIKDGNTGLDFYSNLIGYQMTSGKGGYADEIVLTIEEWSY</sequence>
<reference evidence="1 2" key="1">
    <citation type="submission" date="2022-05" db="EMBL/GenBank/DDBJ databases">
        <title>Diverse viruses of marine archaea discovered using metagenomics.</title>
        <authorList>
            <person name="Zhou Y."/>
        </authorList>
    </citation>
    <scope>NUCLEOTIDE SEQUENCE [LARGE SCALE GENOMIC DNA]</scope>
    <source>
        <strain evidence="1">YSH_1032793</strain>
    </source>
</reference>
<proteinExistence type="predicted"/>
<dbReference type="Proteomes" id="UP001156951">
    <property type="component" value="Segment"/>
</dbReference>
<organism evidence="1 2">
    <name type="scientific">Nitrososphaeria virus YSH_1032793</name>
    <dbReference type="NCBI Taxonomy" id="3071320"/>
    <lineage>
        <taxon>Viruses</taxon>
        <taxon>Duplodnaviria</taxon>
        <taxon>Heunggongvirae</taxon>
        <taxon>Uroviricota</taxon>
        <taxon>Caudoviricetes</taxon>
        <taxon>Juravirales</taxon>
        <taxon>Yanlukaviridae</taxon>
        <taxon>Sweetvirus</taxon>
        <taxon>Sweetvirus yangshanense</taxon>
    </lineage>
</organism>
<dbReference type="EMBL" id="ON649698">
    <property type="protein sequence ID" value="UVF62230.1"/>
    <property type="molecule type" value="Genomic_DNA"/>
</dbReference>
<keyword evidence="2" id="KW-1185">Reference proteome</keyword>